<protein>
    <recommendedName>
        <fullName evidence="3">2-oxoacid oxidoreductase (ferredoxin)</fullName>
        <ecNumber evidence="3">1.2.7.11</ecNumber>
    </recommendedName>
</protein>
<evidence type="ECO:0000256" key="5">
    <source>
        <dbReference type="ARBA" id="ARBA00023052"/>
    </source>
</evidence>
<sequence>MLLSEIPKEKILWMYKTMLLIRKNEEAIEKYYRIGKIPGSLHLYIGEEAVAVGVVANLNREDVITSTHRGHGHFLAKGGSLKKLWAELLGKRTGACKGKGGSMHLFDFENCNLGSNGIVGGGIPHAVGAALSFKLSESKNVAVSFFGEGATNQQNFHEGLNLASIWKLPVIFVCENNQYQISIHYSKQQAIEGVAKRGISYGIPAVEVDGQDVVAVYEVVKRAVERARSREGPTLIEAKTYRFTGHTIDDNELYRNRDEVEWWKKNKDPLAIFERKIIEEKIFGKEVLEKIAEDVEKEIEETIKFAEESPYPEPEELFEDLYSTKTKGTLIWNWE</sequence>
<evidence type="ECO:0000259" key="7">
    <source>
        <dbReference type="Pfam" id="PF00676"/>
    </source>
</evidence>
<dbReference type="RefSeq" id="WP_272985006.1">
    <property type="nucleotide sequence ID" value="NZ_DSFH01000026.1"/>
</dbReference>
<comment type="catalytic activity">
    <reaction evidence="6">
        <text>a 2-oxocarboxylate + 2 oxidized [2Fe-2S]-[ferredoxin] + CoA = an acyl-CoA + 2 reduced [2Fe-2S]-[ferredoxin] + CO2 + H(+)</text>
        <dbReference type="Rhea" id="RHEA:42316"/>
        <dbReference type="Rhea" id="RHEA-COMP:10000"/>
        <dbReference type="Rhea" id="RHEA-COMP:10001"/>
        <dbReference type="ChEBI" id="CHEBI:15378"/>
        <dbReference type="ChEBI" id="CHEBI:16526"/>
        <dbReference type="ChEBI" id="CHEBI:33737"/>
        <dbReference type="ChEBI" id="CHEBI:33738"/>
        <dbReference type="ChEBI" id="CHEBI:35179"/>
        <dbReference type="ChEBI" id="CHEBI:57287"/>
        <dbReference type="ChEBI" id="CHEBI:58342"/>
        <dbReference type="EC" id="1.2.7.11"/>
    </reaction>
</comment>
<dbReference type="InterPro" id="IPR050642">
    <property type="entry name" value="PDH_E1_Alpha_Subunit"/>
</dbReference>
<proteinExistence type="predicted"/>
<keyword evidence="5" id="KW-0786">Thiamine pyrophosphate</keyword>
<reference evidence="8" key="1">
    <citation type="journal article" date="2020" name="mSystems">
        <title>Genome- and Community-Level Interaction Insights into Carbon Utilization and Element Cycling Functions of Hydrothermarchaeota in Hydrothermal Sediment.</title>
        <authorList>
            <person name="Zhou Z."/>
            <person name="Liu Y."/>
            <person name="Xu W."/>
            <person name="Pan J."/>
            <person name="Luo Z.H."/>
            <person name="Li M."/>
        </authorList>
    </citation>
    <scope>NUCLEOTIDE SEQUENCE [LARGE SCALE GENOMIC DNA]</scope>
    <source>
        <strain evidence="8">SpSt-1261</strain>
    </source>
</reference>
<evidence type="ECO:0000313" key="8">
    <source>
        <dbReference type="EMBL" id="HEW63722.1"/>
    </source>
</evidence>
<comment type="caution">
    <text evidence="8">The sequence shown here is derived from an EMBL/GenBank/DDBJ whole genome shotgun (WGS) entry which is preliminary data.</text>
</comment>
<dbReference type="GO" id="GO:0018491">
    <property type="term" value="F:2-oxobutyrate synthase activity"/>
    <property type="evidence" value="ECO:0007669"/>
    <property type="project" value="UniProtKB-ARBA"/>
</dbReference>
<dbReference type="PANTHER" id="PTHR11516">
    <property type="entry name" value="PYRUVATE DEHYDROGENASE E1 COMPONENT, ALPHA SUBUNIT BACTERIAL AND ORGANELLAR"/>
    <property type="match status" value="1"/>
</dbReference>
<accession>A0A7C2VQ93</accession>
<evidence type="ECO:0000256" key="6">
    <source>
        <dbReference type="ARBA" id="ARBA00048893"/>
    </source>
</evidence>
<keyword evidence="4" id="KW-0560">Oxidoreductase</keyword>
<dbReference type="Pfam" id="PF00676">
    <property type="entry name" value="E1_dh"/>
    <property type="match status" value="1"/>
</dbReference>
<dbReference type="InterPro" id="IPR029061">
    <property type="entry name" value="THDP-binding"/>
</dbReference>
<evidence type="ECO:0000256" key="4">
    <source>
        <dbReference type="ARBA" id="ARBA00023002"/>
    </source>
</evidence>
<dbReference type="EC" id="1.2.7.11" evidence="3"/>
<dbReference type="GO" id="GO:0019164">
    <property type="term" value="F:pyruvate synthase activity"/>
    <property type="evidence" value="ECO:0007669"/>
    <property type="project" value="UniProtKB-ARBA"/>
</dbReference>
<evidence type="ECO:0000256" key="2">
    <source>
        <dbReference type="ARBA" id="ARBA00011631"/>
    </source>
</evidence>
<feature type="domain" description="Dehydrogenase E1 component" evidence="7">
    <location>
        <begin position="17"/>
        <end position="315"/>
    </location>
</feature>
<dbReference type="Gene3D" id="3.40.50.970">
    <property type="match status" value="1"/>
</dbReference>
<gene>
    <name evidence="8" type="ORF">ENO39_01500</name>
</gene>
<evidence type="ECO:0000256" key="1">
    <source>
        <dbReference type="ARBA" id="ARBA00001964"/>
    </source>
</evidence>
<dbReference type="AlphaFoldDB" id="A0A7C2VQ93"/>
<evidence type="ECO:0000256" key="3">
    <source>
        <dbReference type="ARBA" id="ARBA00012691"/>
    </source>
</evidence>
<organism evidence="8">
    <name type="scientific">Fervidicoccus fontis</name>
    <dbReference type="NCBI Taxonomy" id="683846"/>
    <lineage>
        <taxon>Archaea</taxon>
        <taxon>Thermoproteota</taxon>
        <taxon>Thermoprotei</taxon>
        <taxon>Fervidicoccales</taxon>
        <taxon>Fervidicoccaceae</taxon>
        <taxon>Fervidicoccus</taxon>
    </lineage>
</organism>
<dbReference type="EMBL" id="DSFH01000026">
    <property type="protein sequence ID" value="HEW63722.1"/>
    <property type="molecule type" value="Genomic_DNA"/>
</dbReference>
<comment type="cofactor">
    <cofactor evidence="1">
        <name>thiamine diphosphate</name>
        <dbReference type="ChEBI" id="CHEBI:58937"/>
    </cofactor>
</comment>
<dbReference type="GO" id="GO:0004739">
    <property type="term" value="F:pyruvate dehydrogenase (acetyl-transferring) activity"/>
    <property type="evidence" value="ECO:0007669"/>
    <property type="project" value="TreeGrafter"/>
</dbReference>
<dbReference type="SUPFAM" id="SSF52518">
    <property type="entry name" value="Thiamin diphosphate-binding fold (THDP-binding)"/>
    <property type="match status" value="1"/>
</dbReference>
<comment type="subunit">
    <text evidence="2">Heterodimer composed of an alpha and a beta subunit.</text>
</comment>
<name>A0A7C2VQ93_9CREN</name>
<dbReference type="InterPro" id="IPR001017">
    <property type="entry name" value="DH_E1"/>
</dbReference>
<dbReference type="Proteomes" id="UP000886076">
    <property type="component" value="Unassembled WGS sequence"/>
</dbReference>
<dbReference type="PANTHER" id="PTHR11516:SF60">
    <property type="entry name" value="PYRUVATE DEHYDROGENASE E1 COMPONENT SUBUNIT ALPHA"/>
    <property type="match status" value="1"/>
</dbReference>
<dbReference type="CDD" id="cd02000">
    <property type="entry name" value="TPP_E1_PDC_ADC_BCADC"/>
    <property type="match status" value="1"/>
</dbReference>